<evidence type="ECO:0000313" key="2">
    <source>
        <dbReference type="EMBL" id="RBQ02692.1"/>
    </source>
</evidence>
<dbReference type="AlphaFoldDB" id="A0A366KPH9"/>
<organism evidence="2 3">
    <name type="scientific">Pedobacter miscanthi</name>
    <dbReference type="NCBI Taxonomy" id="2259170"/>
    <lineage>
        <taxon>Bacteria</taxon>
        <taxon>Pseudomonadati</taxon>
        <taxon>Bacteroidota</taxon>
        <taxon>Sphingobacteriia</taxon>
        <taxon>Sphingobacteriales</taxon>
        <taxon>Sphingobacteriaceae</taxon>
        <taxon>Pedobacter</taxon>
    </lineage>
</organism>
<accession>A0A366KPH9</accession>
<reference evidence="2 3" key="1">
    <citation type="submission" date="2018-07" db="EMBL/GenBank/DDBJ databases">
        <title>A draft genome of a endophytic bacteria, a new species of Pedobacter.</title>
        <authorList>
            <person name="Zhang Z.D."/>
            <person name="Chen Z.J."/>
        </authorList>
    </citation>
    <scope>NUCLEOTIDE SEQUENCE [LARGE SCALE GENOMIC DNA]</scope>
    <source>
        <strain evidence="2 3">RS10</strain>
    </source>
</reference>
<keyword evidence="1" id="KW-0732">Signal</keyword>
<sequence>MKQTIKIIVMAMLCLFGKNVQARLKAQVLAKKLNRLLAIPTLEGLKFMAVFSLNTSPSIIKSRFNIIVVRSDSIGHLQIF</sequence>
<dbReference type="Proteomes" id="UP000252081">
    <property type="component" value="Unassembled WGS sequence"/>
</dbReference>
<gene>
    <name evidence="2" type="ORF">DRW42_25445</name>
</gene>
<comment type="caution">
    <text evidence="2">The sequence shown here is derived from an EMBL/GenBank/DDBJ whole genome shotgun (WGS) entry which is preliminary data.</text>
</comment>
<dbReference type="EMBL" id="QNQU01000032">
    <property type="protein sequence ID" value="RBQ02692.1"/>
    <property type="molecule type" value="Genomic_DNA"/>
</dbReference>
<evidence type="ECO:0000313" key="3">
    <source>
        <dbReference type="Proteomes" id="UP000252081"/>
    </source>
</evidence>
<keyword evidence="3" id="KW-1185">Reference proteome</keyword>
<feature type="signal peptide" evidence="1">
    <location>
        <begin position="1"/>
        <end position="22"/>
    </location>
</feature>
<name>A0A366KPH9_9SPHI</name>
<protein>
    <submittedName>
        <fullName evidence="2">Uncharacterized protein</fullName>
    </submittedName>
</protein>
<proteinExistence type="predicted"/>
<feature type="chain" id="PRO_5016975115" evidence="1">
    <location>
        <begin position="23"/>
        <end position="80"/>
    </location>
</feature>
<evidence type="ECO:0000256" key="1">
    <source>
        <dbReference type="SAM" id="SignalP"/>
    </source>
</evidence>